<reference evidence="11 12" key="1">
    <citation type="journal article" date="2019" name="Emerg. Microbes Infect.">
        <title>Comprehensive subspecies identification of 175 nontuberculous mycobacteria species based on 7547 genomic profiles.</title>
        <authorList>
            <person name="Matsumoto Y."/>
            <person name="Kinjo T."/>
            <person name="Motooka D."/>
            <person name="Nabeya D."/>
            <person name="Jung N."/>
            <person name="Uechi K."/>
            <person name="Horii T."/>
            <person name="Iida T."/>
            <person name="Fujita J."/>
            <person name="Nakamura S."/>
        </authorList>
    </citation>
    <scope>NUCLEOTIDE SEQUENCE [LARGE SCALE GENOMIC DNA]</scope>
    <source>
        <strain evidence="11 12">JCM 12657</strain>
    </source>
</reference>
<dbReference type="Gene3D" id="1.10.10.60">
    <property type="entry name" value="Homeodomain-like"/>
    <property type="match status" value="1"/>
</dbReference>
<feature type="transmembrane region" description="Helical" evidence="9">
    <location>
        <begin position="142"/>
        <end position="161"/>
    </location>
</feature>
<evidence type="ECO:0000256" key="1">
    <source>
        <dbReference type="ARBA" id="ARBA00004651"/>
    </source>
</evidence>
<feature type="domain" description="HTH tetR-type" evidence="10">
    <location>
        <begin position="245"/>
        <end position="305"/>
    </location>
</feature>
<dbReference type="PRINTS" id="PR00455">
    <property type="entry name" value="HTHTETR"/>
</dbReference>
<evidence type="ECO:0000256" key="9">
    <source>
        <dbReference type="SAM" id="Phobius"/>
    </source>
</evidence>
<feature type="transmembrane region" description="Helical" evidence="9">
    <location>
        <begin position="113"/>
        <end position="135"/>
    </location>
</feature>
<comment type="subcellular location">
    <subcellularLocation>
        <location evidence="1">Cell membrane</location>
        <topology evidence="1">Multi-pass membrane protein</topology>
    </subcellularLocation>
</comment>
<evidence type="ECO:0000256" key="2">
    <source>
        <dbReference type="ARBA" id="ARBA00022475"/>
    </source>
</evidence>
<dbReference type="GO" id="GO:0003677">
    <property type="term" value="F:DNA binding"/>
    <property type="evidence" value="ECO:0007669"/>
    <property type="project" value="UniProtKB-UniRule"/>
</dbReference>
<dbReference type="Proteomes" id="UP000467164">
    <property type="component" value="Chromosome"/>
</dbReference>
<dbReference type="InterPro" id="IPR041678">
    <property type="entry name" value="TetR_C_16"/>
</dbReference>
<dbReference type="AlphaFoldDB" id="A0A7I7LFM1"/>
<feature type="transmembrane region" description="Helical" evidence="9">
    <location>
        <begin position="74"/>
        <end position="101"/>
    </location>
</feature>
<evidence type="ECO:0000256" key="7">
    <source>
        <dbReference type="PROSITE-ProRule" id="PRU00335"/>
    </source>
</evidence>
<evidence type="ECO:0000313" key="11">
    <source>
        <dbReference type="EMBL" id="BBX58410.1"/>
    </source>
</evidence>
<dbReference type="GO" id="GO:0005886">
    <property type="term" value="C:plasma membrane"/>
    <property type="evidence" value="ECO:0007669"/>
    <property type="project" value="UniProtKB-SubCell"/>
</dbReference>
<dbReference type="PANTHER" id="PTHR30294:SF38">
    <property type="entry name" value="TRANSPORT PERMEASE PROTEIN"/>
    <property type="match status" value="1"/>
</dbReference>
<dbReference type="Pfam" id="PF17920">
    <property type="entry name" value="TetR_C_16"/>
    <property type="match status" value="1"/>
</dbReference>
<dbReference type="Gene3D" id="1.10.357.10">
    <property type="entry name" value="Tetracycline Repressor, domain 2"/>
    <property type="match status" value="1"/>
</dbReference>
<keyword evidence="5 7" id="KW-0238">DNA-binding</keyword>
<dbReference type="GO" id="GO:1900753">
    <property type="term" value="P:doxorubicin transport"/>
    <property type="evidence" value="ECO:0007669"/>
    <property type="project" value="InterPro"/>
</dbReference>
<dbReference type="InterPro" id="IPR004377">
    <property type="entry name" value="ABC_transpt_DrrB/DrrC"/>
</dbReference>
<keyword evidence="4 9" id="KW-1133">Transmembrane helix</keyword>
<sequence>MILLVPVLVITLMYFMFENAPHRPGTQTPFNNACLILLGLFPLFVMFIITSITMQRERASGTLERVLTTPLGRLDMLAGYGTAFSLAAAAQATVACIVSFWLLGFDTAGSPVWVFVIAVVNAILGVGLGLLFNAFARTEFQAVQFIPLVMVPQLLLAGIIVPRAVMPTWLEWVSNAMPASYALETLQQVGAHPELTYIALRDIVVVVVSRSHPFAWPPQPYADGRPSVETTNTGRRRPGRPTGTSNTREHILSCARELFARNGLDRTSVRSVAAAAGVDASLVHHYYGTKQQLFAAAIQIPIDPTVVLEQIVETPVDELGLKIPSVLLPLWDSELGTGLIATLRALMAGTESNLARSFLQEVVTSEVGSRVDSPTGTGRIRAQFVTSQLLGVVMARHIVKIEPFASLPADQVAQAIAPTLQRYLTGELPEEIAS</sequence>
<name>A0A7I7LFM1_9MYCO</name>
<keyword evidence="6 9" id="KW-0472">Membrane</keyword>
<evidence type="ECO:0000256" key="8">
    <source>
        <dbReference type="SAM" id="MobiDB-lite"/>
    </source>
</evidence>
<evidence type="ECO:0000256" key="6">
    <source>
        <dbReference type="ARBA" id="ARBA00023136"/>
    </source>
</evidence>
<dbReference type="PROSITE" id="PS50977">
    <property type="entry name" value="HTH_TETR_2"/>
    <property type="match status" value="1"/>
</dbReference>
<dbReference type="SUPFAM" id="SSF48498">
    <property type="entry name" value="Tetracyclin repressor-like, C-terminal domain"/>
    <property type="match status" value="1"/>
</dbReference>
<evidence type="ECO:0000256" key="5">
    <source>
        <dbReference type="ARBA" id="ARBA00023125"/>
    </source>
</evidence>
<proteinExistence type="predicted"/>
<gene>
    <name evidence="11" type="ORF">MSHO_37550</name>
</gene>
<dbReference type="Pfam" id="PF01061">
    <property type="entry name" value="ABC2_membrane"/>
    <property type="match status" value="1"/>
</dbReference>
<dbReference type="InterPro" id="IPR013525">
    <property type="entry name" value="ABC2_TM"/>
</dbReference>
<accession>A0A7I7LFM1</accession>
<dbReference type="InterPro" id="IPR001647">
    <property type="entry name" value="HTH_TetR"/>
</dbReference>
<dbReference type="PANTHER" id="PTHR30294">
    <property type="entry name" value="MEMBRANE COMPONENT OF ABC TRANSPORTER YHHJ-RELATED"/>
    <property type="match status" value="1"/>
</dbReference>
<dbReference type="InterPro" id="IPR009057">
    <property type="entry name" value="Homeodomain-like_sf"/>
</dbReference>
<dbReference type="NCBIfam" id="TIGR00025">
    <property type="entry name" value="Mtu_efflux"/>
    <property type="match status" value="1"/>
</dbReference>
<organism evidence="11 12">
    <name type="scientific">Mycobacterium shottsii</name>
    <dbReference type="NCBI Taxonomy" id="133549"/>
    <lineage>
        <taxon>Bacteria</taxon>
        <taxon>Bacillati</taxon>
        <taxon>Actinomycetota</taxon>
        <taxon>Actinomycetes</taxon>
        <taxon>Mycobacteriales</taxon>
        <taxon>Mycobacteriaceae</taxon>
        <taxon>Mycobacterium</taxon>
        <taxon>Mycobacterium ulcerans group</taxon>
    </lineage>
</organism>
<dbReference type="KEGG" id="msho:MSHO_37550"/>
<dbReference type="Pfam" id="PF00440">
    <property type="entry name" value="TetR_N"/>
    <property type="match status" value="1"/>
</dbReference>
<evidence type="ECO:0000259" key="10">
    <source>
        <dbReference type="PROSITE" id="PS50977"/>
    </source>
</evidence>
<feature type="region of interest" description="Disordered" evidence="8">
    <location>
        <begin position="219"/>
        <end position="247"/>
    </location>
</feature>
<protein>
    <recommendedName>
        <fullName evidence="10">HTH tetR-type domain-containing protein</fullName>
    </recommendedName>
</protein>
<keyword evidence="3 9" id="KW-0812">Transmembrane</keyword>
<dbReference type="SUPFAM" id="SSF46689">
    <property type="entry name" value="Homeodomain-like"/>
    <property type="match status" value="1"/>
</dbReference>
<evidence type="ECO:0000313" key="12">
    <source>
        <dbReference type="Proteomes" id="UP000467164"/>
    </source>
</evidence>
<dbReference type="InterPro" id="IPR036271">
    <property type="entry name" value="Tet_transcr_reg_TetR-rel_C_sf"/>
</dbReference>
<dbReference type="EMBL" id="AP022572">
    <property type="protein sequence ID" value="BBX58410.1"/>
    <property type="molecule type" value="Genomic_DNA"/>
</dbReference>
<dbReference type="GO" id="GO:0043215">
    <property type="term" value="P:daunorubicin transport"/>
    <property type="evidence" value="ECO:0007669"/>
    <property type="project" value="InterPro"/>
</dbReference>
<feature type="transmembrane region" description="Helical" evidence="9">
    <location>
        <begin position="33"/>
        <end position="53"/>
    </location>
</feature>
<keyword evidence="2" id="KW-1003">Cell membrane</keyword>
<dbReference type="GO" id="GO:0046677">
    <property type="term" value="P:response to antibiotic"/>
    <property type="evidence" value="ECO:0007669"/>
    <property type="project" value="InterPro"/>
</dbReference>
<dbReference type="InterPro" id="IPR051449">
    <property type="entry name" value="ABC-2_transporter_component"/>
</dbReference>
<feature type="DNA-binding region" description="H-T-H motif" evidence="7">
    <location>
        <begin position="268"/>
        <end position="287"/>
    </location>
</feature>
<keyword evidence="12" id="KW-1185">Reference proteome</keyword>
<evidence type="ECO:0000256" key="3">
    <source>
        <dbReference type="ARBA" id="ARBA00022692"/>
    </source>
</evidence>
<evidence type="ECO:0000256" key="4">
    <source>
        <dbReference type="ARBA" id="ARBA00022989"/>
    </source>
</evidence>
<dbReference type="GO" id="GO:0140359">
    <property type="term" value="F:ABC-type transporter activity"/>
    <property type="evidence" value="ECO:0007669"/>
    <property type="project" value="InterPro"/>
</dbReference>